<dbReference type="GO" id="GO:0006508">
    <property type="term" value="P:proteolysis"/>
    <property type="evidence" value="ECO:0007669"/>
    <property type="project" value="UniProtKB-KW"/>
</dbReference>
<proteinExistence type="inferred from homology"/>
<keyword evidence="2" id="KW-0645">Protease</keyword>
<dbReference type="GO" id="GO:0008234">
    <property type="term" value="F:cysteine-type peptidase activity"/>
    <property type="evidence" value="ECO:0007669"/>
    <property type="project" value="UniProtKB-KW"/>
</dbReference>
<evidence type="ECO:0000256" key="4">
    <source>
        <dbReference type="ARBA" id="ARBA00022807"/>
    </source>
</evidence>
<keyword evidence="4" id="KW-0788">Thiol protease</keyword>
<dbReference type="AlphaFoldDB" id="A0A9P5U9J7"/>
<protein>
    <recommendedName>
        <fullName evidence="7">Peptidase C15, pyroglutamyl peptidase I-like protein</fullName>
    </recommendedName>
</protein>
<keyword evidence="6" id="KW-1185">Reference proteome</keyword>
<dbReference type="SUPFAM" id="SSF53182">
    <property type="entry name" value="Pyrrolidone carboxyl peptidase (pyroglutamate aminopeptidase)"/>
    <property type="match status" value="1"/>
</dbReference>
<dbReference type="InterPro" id="IPR036440">
    <property type="entry name" value="Peptidase_C15-like_sf"/>
</dbReference>
<organism evidence="5 6">
    <name type="scientific">Rhodocollybia butyracea</name>
    <dbReference type="NCBI Taxonomy" id="206335"/>
    <lineage>
        <taxon>Eukaryota</taxon>
        <taxon>Fungi</taxon>
        <taxon>Dikarya</taxon>
        <taxon>Basidiomycota</taxon>
        <taxon>Agaricomycotina</taxon>
        <taxon>Agaricomycetes</taxon>
        <taxon>Agaricomycetidae</taxon>
        <taxon>Agaricales</taxon>
        <taxon>Marasmiineae</taxon>
        <taxon>Omphalotaceae</taxon>
        <taxon>Rhodocollybia</taxon>
    </lineage>
</organism>
<evidence type="ECO:0008006" key="7">
    <source>
        <dbReference type="Google" id="ProtNLM"/>
    </source>
</evidence>
<evidence type="ECO:0000256" key="3">
    <source>
        <dbReference type="ARBA" id="ARBA00022801"/>
    </source>
</evidence>
<dbReference type="PANTHER" id="PTHR23402:SF1">
    <property type="entry name" value="PYROGLUTAMYL-PEPTIDASE I"/>
    <property type="match status" value="1"/>
</dbReference>
<comment type="caution">
    <text evidence="5">The sequence shown here is derived from an EMBL/GenBank/DDBJ whole genome shotgun (WGS) entry which is preliminary data.</text>
</comment>
<dbReference type="PANTHER" id="PTHR23402">
    <property type="entry name" value="PROTEASE FAMILY C15 PYROGLUTAMYL-PEPTIDASE I-RELATED"/>
    <property type="match status" value="1"/>
</dbReference>
<evidence type="ECO:0000313" key="5">
    <source>
        <dbReference type="EMBL" id="KAF9071057.1"/>
    </source>
</evidence>
<comment type="similarity">
    <text evidence="1">Belongs to the peptidase C15 family.</text>
</comment>
<accession>A0A9P5U9J7</accession>
<evidence type="ECO:0000256" key="1">
    <source>
        <dbReference type="ARBA" id="ARBA00006641"/>
    </source>
</evidence>
<dbReference type="Proteomes" id="UP000772434">
    <property type="component" value="Unassembled WGS sequence"/>
</dbReference>
<evidence type="ECO:0000313" key="6">
    <source>
        <dbReference type="Proteomes" id="UP000772434"/>
    </source>
</evidence>
<dbReference type="InterPro" id="IPR016125">
    <property type="entry name" value="Peptidase_C15-like"/>
</dbReference>
<dbReference type="EMBL" id="JADNRY010000035">
    <property type="protein sequence ID" value="KAF9071057.1"/>
    <property type="molecule type" value="Genomic_DNA"/>
</dbReference>
<name>A0A9P5U9J7_9AGAR</name>
<evidence type="ECO:0000256" key="2">
    <source>
        <dbReference type="ARBA" id="ARBA00022670"/>
    </source>
</evidence>
<keyword evidence="3" id="KW-0378">Hydrolase</keyword>
<gene>
    <name evidence="5" type="ORF">BDP27DRAFT_1322708</name>
</gene>
<sequence>MPSLPSTHDGGEEGVFHVLLTGFGPFHNHKPVNPSWLAVKPLHNVVIPLDADPVVIDGAVVIRPTLTAKHRLVKISALEIPVEYESVKDIVPKLHLRPPVLPDSVNKDDFYPLPPDKGYDFIFHVGVAGRGPLRMEKLGHKLGYYMKDATGKMAPVVQAAPSDFRRREELDVSIGEQAVERIGLGFELENTGDAYSARPSRGFGVGYEKFPDEIYTDIDVSRLVSDLRNSGIEQIYSSMDAGHYICDFAYYCSLAESKRNGKPYEKDRNTQVLFMHIPPANSPLRTEEVTETIRRIICWIGVELAEIHDKAA</sequence>
<reference evidence="5" key="1">
    <citation type="submission" date="2020-11" db="EMBL/GenBank/DDBJ databases">
        <authorList>
            <consortium name="DOE Joint Genome Institute"/>
            <person name="Ahrendt S."/>
            <person name="Riley R."/>
            <person name="Andreopoulos W."/>
            <person name="Labutti K."/>
            <person name="Pangilinan J."/>
            <person name="Ruiz-Duenas F.J."/>
            <person name="Barrasa J.M."/>
            <person name="Sanchez-Garcia M."/>
            <person name="Camarero S."/>
            <person name="Miyauchi S."/>
            <person name="Serrano A."/>
            <person name="Linde D."/>
            <person name="Babiker R."/>
            <person name="Drula E."/>
            <person name="Ayuso-Fernandez I."/>
            <person name="Pacheco R."/>
            <person name="Padilla G."/>
            <person name="Ferreira P."/>
            <person name="Barriuso J."/>
            <person name="Kellner H."/>
            <person name="Castanera R."/>
            <person name="Alfaro M."/>
            <person name="Ramirez L."/>
            <person name="Pisabarro A.G."/>
            <person name="Kuo A."/>
            <person name="Tritt A."/>
            <person name="Lipzen A."/>
            <person name="He G."/>
            <person name="Yan M."/>
            <person name="Ng V."/>
            <person name="Cullen D."/>
            <person name="Martin F."/>
            <person name="Rosso M.-N."/>
            <person name="Henrissat B."/>
            <person name="Hibbett D."/>
            <person name="Martinez A.T."/>
            <person name="Grigoriev I.V."/>
        </authorList>
    </citation>
    <scope>NUCLEOTIDE SEQUENCE</scope>
    <source>
        <strain evidence="5">AH 40177</strain>
    </source>
</reference>
<dbReference type="Gene3D" id="3.40.630.20">
    <property type="entry name" value="Peptidase C15, pyroglutamyl peptidase I-like"/>
    <property type="match status" value="1"/>
</dbReference>
<dbReference type="OrthoDB" id="407146at2759"/>